<sequence>MRVNEIYLDNSATTRPHPEVAKEMMRYLTEDYGNPSSLYDRGIVVEKAIKDVRSRIAGAIHCNPEELYFTSGGTEGNNTIIKGIVENQRVEDIRIITTQIEHPSVMEVFKFYEDHGMDVVYLSVDHEGFINMGELEKSINEHTVLVSIMGVNNETGTAQDLAAIGGLIKKCNPDCLFHTDYVQGFMKLPVDVKACKIDALTLCGHKICGPKGIGAIYLRKGVRIKPLIIGGGQESNLRSGTENVPGIMGLGKAVEVQQACGSGQLDKMRAIRSEMISCLKENIEDMRVNGPENGCPYVLSLSFKGVRGEVLLHSLEAQHIYVSTGSACSSHKKEKQYVLKAIDLPEEYKEGTIRVSFSMMTTKEEVLEAAKAIENAVGQLRKLLRRKK</sequence>
<evidence type="ECO:0000256" key="6">
    <source>
        <dbReference type="ARBA" id="ARBA00022898"/>
    </source>
</evidence>
<keyword evidence="5" id="KW-0479">Metal-binding</keyword>
<evidence type="ECO:0000256" key="3">
    <source>
        <dbReference type="ARBA" id="ARBA00012239"/>
    </source>
</evidence>
<dbReference type="Gene3D" id="1.10.260.50">
    <property type="match status" value="1"/>
</dbReference>
<dbReference type="InterPro" id="IPR015421">
    <property type="entry name" value="PyrdxlP-dep_Trfase_major"/>
</dbReference>
<protein>
    <recommendedName>
        <fullName evidence="3">cysteine desulfurase</fullName>
        <ecNumber evidence="3">2.8.1.7</ecNumber>
    </recommendedName>
</protein>
<dbReference type="AlphaFoldDB" id="A0A4P9C5W5"/>
<gene>
    <name evidence="12" type="ORF">CPZ25_005355</name>
</gene>
<evidence type="ECO:0000256" key="1">
    <source>
        <dbReference type="ARBA" id="ARBA00001933"/>
    </source>
</evidence>
<keyword evidence="7" id="KW-0408">Iron</keyword>
<comment type="similarity">
    <text evidence="2">Belongs to the class-V pyridoxal-phosphate-dependent aminotransferase family. NifS/IscS subfamily.</text>
</comment>
<dbReference type="InterPro" id="IPR016454">
    <property type="entry name" value="Cysteine_dSase"/>
</dbReference>
<dbReference type="Pfam" id="PF00266">
    <property type="entry name" value="Aminotran_5"/>
    <property type="match status" value="1"/>
</dbReference>
<accession>A0A4P9C5W5</accession>
<dbReference type="KEGG" id="emt:CPZ25_005355"/>
<proteinExistence type="inferred from homology"/>
<dbReference type="EC" id="2.8.1.7" evidence="3"/>
<reference evidence="12 13" key="1">
    <citation type="submission" date="2018-05" db="EMBL/GenBank/DDBJ databases">
        <title>Genome comparison of Eubacterium sp.</title>
        <authorList>
            <person name="Feng Y."/>
            <person name="Sanchez-Andrea I."/>
            <person name="Stams A.J.M."/>
            <person name="De Vos W.M."/>
        </authorList>
    </citation>
    <scope>NUCLEOTIDE SEQUENCE [LARGE SCALE GENOMIC DNA]</scope>
    <source>
        <strain evidence="12 13">YI</strain>
    </source>
</reference>
<dbReference type="Gene3D" id="3.40.640.10">
    <property type="entry name" value="Type I PLP-dependent aspartate aminotransferase-like (Major domain)"/>
    <property type="match status" value="1"/>
</dbReference>
<evidence type="ECO:0000256" key="4">
    <source>
        <dbReference type="ARBA" id="ARBA00022679"/>
    </source>
</evidence>
<dbReference type="Gene3D" id="3.90.1150.10">
    <property type="entry name" value="Aspartate Aminotransferase, domain 1"/>
    <property type="match status" value="1"/>
</dbReference>
<evidence type="ECO:0000256" key="2">
    <source>
        <dbReference type="ARBA" id="ARBA00006490"/>
    </source>
</evidence>
<dbReference type="GO" id="GO:0031071">
    <property type="term" value="F:cysteine desulfurase activity"/>
    <property type="evidence" value="ECO:0007669"/>
    <property type="project" value="UniProtKB-EC"/>
</dbReference>
<evidence type="ECO:0000313" key="13">
    <source>
        <dbReference type="Proteomes" id="UP000218387"/>
    </source>
</evidence>
<evidence type="ECO:0000256" key="5">
    <source>
        <dbReference type="ARBA" id="ARBA00022723"/>
    </source>
</evidence>
<evidence type="ECO:0000313" key="12">
    <source>
        <dbReference type="EMBL" id="QCT70777.1"/>
    </source>
</evidence>
<organism evidence="12 13">
    <name type="scientific">Eubacterium maltosivorans</name>
    <dbReference type="NCBI Taxonomy" id="2041044"/>
    <lineage>
        <taxon>Bacteria</taxon>
        <taxon>Bacillati</taxon>
        <taxon>Bacillota</taxon>
        <taxon>Clostridia</taxon>
        <taxon>Eubacteriales</taxon>
        <taxon>Eubacteriaceae</taxon>
        <taxon>Eubacterium</taxon>
    </lineage>
</organism>
<dbReference type="PANTHER" id="PTHR11601">
    <property type="entry name" value="CYSTEINE DESULFURYLASE FAMILY MEMBER"/>
    <property type="match status" value="1"/>
</dbReference>
<dbReference type="PIRSF" id="PIRSF005572">
    <property type="entry name" value="NifS"/>
    <property type="match status" value="1"/>
</dbReference>
<keyword evidence="6" id="KW-0663">Pyridoxal phosphate</keyword>
<evidence type="ECO:0000256" key="10">
    <source>
        <dbReference type="RuleBase" id="RU004504"/>
    </source>
</evidence>
<dbReference type="InterPro" id="IPR015422">
    <property type="entry name" value="PyrdxlP-dep_Trfase_small"/>
</dbReference>
<comment type="catalytic activity">
    <reaction evidence="9">
        <text>(sulfur carrier)-H + L-cysteine = (sulfur carrier)-SH + L-alanine</text>
        <dbReference type="Rhea" id="RHEA:43892"/>
        <dbReference type="Rhea" id="RHEA-COMP:14737"/>
        <dbReference type="Rhea" id="RHEA-COMP:14739"/>
        <dbReference type="ChEBI" id="CHEBI:29917"/>
        <dbReference type="ChEBI" id="CHEBI:35235"/>
        <dbReference type="ChEBI" id="CHEBI:57972"/>
        <dbReference type="ChEBI" id="CHEBI:64428"/>
        <dbReference type="EC" id="2.8.1.7"/>
    </reaction>
</comment>
<name>A0A4P9C5W5_EUBML</name>
<evidence type="ECO:0000256" key="7">
    <source>
        <dbReference type="ARBA" id="ARBA00023004"/>
    </source>
</evidence>
<keyword evidence="13" id="KW-1185">Reference proteome</keyword>
<dbReference type="InterPro" id="IPR015424">
    <property type="entry name" value="PyrdxlP-dep_Trfase"/>
</dbReference>
<dbReference type="InterPro" id="IPR000192">
    <property type="entry name" value="Aminotrans_V_dom"/>
</dbReference>
<evidence type="ECO:0000259" key="11">
    <source>
        <dbReference type="Pfam" id="PF00266"/>
    </source>
</evidence>
<dbReference type="SUPFAM" id="SSF53383">
    <property type="entry name" value="PLP-dependent transferases"/>
    <property type="match status" value="1"/>
</dbReference>
<dbReference type="RefSeq" id="WP_058694160.1">
    <property type="nucleotide sequence ID" value="NZ_CABJDW020000008.1"/>
</dbReference>
<dbReference type="PANTHER" id="PTHR11601:SF34">
    <property type="entry name" value="CYSTEINE DESULFURASE"/>
    <property type="match status" value="1"/>
</dbReference>
<keyword evidence="8" id="KW-0411">Iron-sulfur</keyword>
<keyword evidence="4" id="KW-0808">Transferase</keyword>
<dbReference type="Proteomes" id="UP000218387">
    <property type="component" value="Chromosome"/>
</dbReference>
<evidence type="ECO:0000256" key="9">
    <source>
        <dbReference type="ARBA" id="ARBA00050776"/>
    </source>
</evidence>
<comment type="cofactor">
    <cofactor evidence="1 10">
        <name>pyridoxal 5'-phosphate</name>
        <dbReference type="ChEBI" id="CHEBI:597326"/>
    </cofactor>
</comment>
<feature type="domain" description="Aminotransferase class V" evidence="11">
    <location>
        <begin position="6"/>
        <end position="366"/>
    </location>
</feature>
<dbReference type="GO" id="GO:0046872">
    <property type="term" value="F:metal ion binding"/>
    <property type="evidence" value="ECO:0007669"/>
    <property type="project" value="UniProtKB-KW"/>
</dbReference>
<dbReference type="InterPro" id="IPR020578">
    <property type="entry name" value="Aminotrans_V_PyrdxlP_BS"/>
</dbReference>
<dbReference type="GO" id="GO:0051536">
    <property type="term" value="F:iron-sulfur cluster binding"/>
    <property type="evidence" value="ECO:0007669"/>
    <property type="project" value="UniProtKB-KW"/>
</dbReference>
<dbReference type="PROSITE" id="PS00595">
    <property type="entry name" value="AA_TRANSFER_CLASS_5"/>
    <property type="match status" value="1"/>
</dbReference>
<dbReference type="EMBL" id="CP029487">
    <property type="protein sequence ID" value="QCT70777.1"/>
    <property type="molecule type" value="Genomic_DNA"/>
</dbReference>
<evidence type="ECO:0000256" key="8">
    <source>
        <dbReference type="ARBA" id="ARBA00023014"/>
    </source>
</evidence>